<keyword evidence="1" id="KW-1133">Transmembrane helix</keyword>
<accession>A0A413U9K2</accession>
<feature type="transmembrane region" description="Helical" evidence="1">
    <location>
        <begin position="7"/>
        <end position="24"/>
    </location>
</feature>
<evidence type="ECO:0000256" key="1">
    <source>
        <dbReference type="SAM" id="Phobius"/>
    </source>
</evidence>
<proteinExistence type="predicted"/>
<evidence type="ECO:0000313" key="2">
    <source>
        <dbReference type="EMBL" id="RHA99404.1"/>
    </source>
</evidence>
<dbReference type="RefSeq" id="WP_118012553.1">
    <property type="nucleotide sequence ID" value="NZ_QSGD01000090.1"/>
</dbReference>
<evidence type="ECO:0000313" key="3">
    <source>
        <dbReference type="Proteomes" id="UP000285288"/>
    </source>
</evidence>
<comment type="caution">
    <text evidence="2">The sequence shown here is derived from an EMBL/GenBank/DDBJ whole genome shotgun (WGS) entry which is preliminary data.</text>
</comment>
<sequence length="155" mass="17579">MKSKRMIVVAVSSIVLCLSLFFIFQNETDTSTSNKDLTLIYEEKVSPNKEYVSNKNDIVHYTIKIYQEDKNKVYVYAESNSPVFENTNYSVDYNQKLSKEDIQIKWMTLSGSTEPKENDQLGLANVKILKDGSVFNEKVISFVGKGVKAITDVIG</sequence>
<organism evidence="2 3">
    <name type="scientific">Holdemanella biformis</name>
    <dbReference type="NCBI Taxonomy" id="1735"/>
    <lineage>
        <taxon>Bacteria</taxon>
        <taxon>Bacillati</taxon>
        <taxon>Bacillota</taxon>
        <taxon>Erysipelotrichia</taxon>
        <taxon>Erysipelotrichales</taxon>
        <taxon>Erysipelotrichaceae</taxon>
        <taxon>Holdemanella</taxon>
    </lineage>
</organism>
<protein>
    <submittedName>
        <fullName evidence="2">Uncharacterized protein</fullName>
    </submittedName>
</protein>
<dbReference type="EMBL" id="QSGD01000090">
    <property type="protein sequence ID" value="RHA99404.1"/>
    <property type="molecule type" value="Genomic_DNA"/>
</dbReference>
<keyword evidence="1" id="KW-0812">Transmembrane</keyword>
<dbReference type="Proteomes" id="UP000285288">
    <property type="component" value="Unassembled WGS sequence"/>
</dbReference>
<dbReference type="AlphaFoldDB" id="A0A413U9K2"/>
<name>A0A413U9K2_9FIRM</name>
<keyword evidence="1" id="KW-0472">Membrane</keyword>
<gene>
    <name evidence="2" type="ORF">DW907_12205</name>
</gene>
<reference evidence="2 3" key="1">
    <citation type="submission" date="2018-08" db="EMBL/GenBank/DDBJ databases">
        <title>A genome reference for cultivated species of the human gut microbiota.</title>
        <authorList>
            <person name="Zou Y."/>
            <person name="Xue W."/>
            <person name="Luo G."/>
        </authorList>
    </citation>
    <scope>NUCLEOTIDE SEQUENCE [LARGE SCALE GENOMIC DNA]</scope>
    <source>
        <strain evidence="2 3">AM42-13AC</strain>
    </source>
</reference>